<dbReference type="EMBL" id="BGZK01001645">
    <property type="protein sequence ID" value="GBP83863.1"/>
    <property type="molecule type" value="Genomic_DNA"/>
</dbReference>
<proteinExistence type="predicted"/>
<evidence type="ECO:0000256" key="1">
    <source>
        <dbReference type="SAM" id="MobiDB-lite"/>
    </source>
</evidence>
<feature type="region of interest" description="Disordered" evidence="1">
    <location>
        <begin position="153"/>
        <end position="185"/>
    </location>
</feature>
<comment type="caution">
    <text evidence="2">The sequence shown here is derived from an EMBL/GenBank/DDBJ whole genome shotgun (WGS) entry which is preliminary data.</text>
</comment>
<sequence>MRKVNSTAAAAQKLLSDARSAEKALLLPPDKSLPTPALFTAEYYCPVGVCSWTASELQKRYRYNDVEFTVVGGSDNAHSQPSSSAIDSAGDLFSGSRKSDHWRLGLDRSTGGPLFRRTAVTRAKSGRCISHAEITCRHVRKFTLRATKMTFHRRLDRRSDDGRTATRERPMARRPPLRRAPRRHH</sequence>
<evidence type="ECO:0000313" key="3">
    <source>
        <dbReference type="Proteomes" id="UP000299102"/>
    </source>
</evidence>
<dbReference type="Proteomes" id="UP000299102">
    <property type="component" value="Unassembled WGS sequence"/>
</dbReference>
<reference evidence="2 3" key="1">
    <citation type="journal article" date="2019" name="Commun. Biol.">
        <title>The bagworm genome reveals a unique fibroin gene that provides high tensile strength.</title>
        <authorList>
            <person name="Kono N."/>
            <person name="Nakamura H."/>
            <person name="Ohtoshi R."/>
            <person name="Tomita M."/>
            <person name="Numata K."/>
            <person name="Arakawa K."/>
        </authorList>
    </citation>
    <scope>NUCLEOTIDE SEQUENCE [LARGE SCALE GENOMIC DNA]</scope>
</reference>
<keyword evidence="3" id="KW-1185">Reference proteome</keyword>
<feature type="compositionally biased region" description="Basic residues" evidence="1">
    <location>
        <begin position="175"/>
        <end position="185"/>
    </location>
</feature>
<accession>A0A4C1Z9P2</accession>
<gene>
    <name evidence="2" type="ORF">EVAR_65682_1</name>
</gene>
<name>A0A4C1Z9P2_EUMVA</name>
<dbReference type="AlphaFoldDB" id="A0A4C1Z9P2"/>
<protein>
    <submittedName>
        <fullName evidence="2">Uncharacterized protein</fullName>
    </submittedName>
</protein>
<feature type="compositionally biased region" description="Basic and acidic residues" evidence="1">
    <location>
        <begin position="157"/>
        <end position="171"/>
    </location>
</feature>
<evidence type="ECO:0000313" key="2">
    <source>
        <dbReference type="EMBL" id="GBP83863.1"/>
    </source>
</evidence>
<organism evidence="2 3">
    <name type="scientific">Eumeta variegata</name>
    <name type="common">Bagworm moth</name>
    <name type="synonym">Eumeta japonica</name>
    <dbReference type="NCBI Taxonomy" id="151549"/>
    <lineage>
        <taxon>Eukaryota</taxon>
        <taxon>Metazoa</taxon>
        <taxon>Ecdysozoa</taxon>
        <taxon>Arthropoda</taxon>
        <taxon>Hexapoda</taxon>
        <taxon>Insecta</taxon>
        <taxon>Pterygota</taxon>
        <taxon>Neoptera</taxon>
        <taxon>Endopterygota</taxon>
        <taxon>Lepidoptera</taxon>
        <taxon>Glossata</taxon>
        <taxon>Ditrysia</taxon>
        <taxon>Tineoidea</taxon>
        <taxon>Psychidae</taxon>
        <taxon>Oiketicinae</taxon>
        <taxon>Eumeta</taxon>
    </lineage>
</organism>